<protein>
    <submittedName>
        <fullName evidence="1">Uncharacterized protein</fullName>
    </submittedName>
</protein>
<reference evidence="1" key="1">
    <citation type="submission" date="2022-10" db="EMBL/GenBank/DDBJ databases">
        <title>Tapping the CABI collections for fungal endophytes: first genome assemblies for Collariella, Neodidymelliopsis, Ascochyta clinopodiicola, Didymella pomorum, Didymosphaeria variabile, Neocosmospora piperis and Neocucurbitaria cava.</title>
        <authorList>
            <person name="Hill R."/>
        </authorList>
    </citation>
    <scope>NUCLEOTIDE SEQUENCE</scope>
    <source>
        <strain evidence="1">IMI 360193</strain>
    </source>
</reference>
<name>A0A9W9C1K3_9PLEO</name>
<evidence type="ECO:0000313" key="2">
    <source>
        <dbReference type="Proteomes" id="UP001140562"/>
    </source>
</evidence>
<dbReference type="AlphaFoldDB" id="A0A9W9C1K3"/>
<dbReference type="EMBL" id="JAPEUV010000039">
    <property type="protein sequence ID" value="KAJ4337367.1"/>
    <property type="molecule type" value="Genomic_DNA"/>
</dbReference>
<evidence type="ECO:0000313" key="1">
    <source>
        <dbReference type="EMBL" id="KAJ4337367.1"/>
    </source>
</evidence>
<accession>A0A9W9C1K3</accession>
<proteinExistence type="predicted"/>
<sequence>MNTSVDFIISFPVDSDMNFVVDPNGDTMLTFSDVYIEGVSAGAFSFQVSSAALQRESAFFENHFKDFWAPTVQAGKYHLLCGFHGAELVGLLVLLLTMHQNFATRTSNNCLLPRTVSMSTLSSIIRMTDFFLVRSAGELLQHPTVRWLDAFKRDDGRWALPKSMKGRLMLWYCLSRDLGEYGLNEAVNHSIVRYSRPGTLDNNFGWPVRMEELEDLDQERGWRGF</sequence>
<dbReference type="OrthoDB" id="10515890at2759"/>
<comment type="caution">
    <text evidence="1">The sequence shown here is derived from an EMBL/GenBank/DDBJ whole genome shotgun (WGS) entry which is preliminary data.</text>
</comment>
<gene>
    <name evidence="1" type="ORF">N0V87_004690</name>
</gene>
<keyword evidence="2" id="KW-1185">Reference proteome</keyword>
<dbReference type="Proteomes" id="UP001140562">
    <property type="component" value="Unassembled WGS sequence"/>
</dbReference>
<organism evidence="1 2">
    <name type="scientific">Didymella glomerata</name>
    <dbReference type="NCBI Taxonomy" id="749621"/>
    <lineage>
        <taxon>Eukaryota</taxon>
        <taxon>Fungi</taxon>
        <taxon>Dikarya</taxon>
        <taxon>Ascomycota</taxon>
        <taxon>Pezizomycotina</taxon>
        <taxon>Dothideomycetes</taxon>
        <taxon>Pleosporomycetidae</taxon>
        <taxon>Pleosporales</taxon>
        <taxon>Pleosporineae</taxon>
        <taxon>Didymellaceae</taxon>
        <taxon>Didymella</taxon>
    </lineage>
</organism>